<dbReference type="EMBL" id="MPUH01000315">
    <property type="protein sequence ID" value="OMJ83122.1"/>
    <property type="molecule type" value="Genomic_DNA"/>
</dbReference>
<organism evidence="2 3">
    <name type="scientific">Stentor coeruleus</name>
    <dbReference type="NCBI Taxonomy" id="5963"/>
    <lineage>
        <taxon>Eukaryota</taxon>
        <taxon>Sar</taxon>
        <taxon>Alveolata</taxon>
        <taxon>Ciliophora</taxon>
        <taxon>Postciliodesmatophora</taxon>
        <taxon>Heterotrichea</taxon>
        <taxon>Heterotrichida</taxon>
        <taxon>Stentoridae</taxon>
        <taxon>Stentor</taxon>
    </lineage>
</organism>
<name>A0A1R2C258_9CILI</name>
<dbReference type="PANTHER" id="PTHR24362">
    <property type="entry name" value="SERINE/THREONINE-PROTEIN KINASE NEK"/>
    <property type="match status" value="1"/>
</dbReference>
<dbReference type="OrthoDB" id="411948at2759"/>
<dbReference type="InterPro" id="IPR011009">
    <property type="entry name" value="Kinase-like_dom_sf"/>
</dbReference>
<dbReference type="GO" id="GO:0004672">
    <property type="term" value="F:protein kinase activity"/>
    <property type="evidence" value="ECO:0007669"/>
    <property type="project" value="InterPro"/>
</dbReference>
<evidence type="ECO:0000259" key="1">
    <source>
        <dbReference type="PROSITE" id="PS50011"/>
    </source>
</evidence>
<proteinExistence type="predicted"/>
<evidence type="ECO:0000313" key="3">
    <source>
        <dbReference type="Proteomes" id="UP000187209"/>
    </source>
</evidence>
<dbReference type="InterPro" id="IPR000719">
    <property type="entry name" value="Prot_kinase_dom"/>
</dbReference>
<dbReference type="Proteomes" id="UP000187209">
    <property type="component" value="Unassembled WGS sequence"/>
</dbReference>
<dbReference type="PANTHER" id="PTHR24362:SF309">
    <property type="entry name" value="PROTEIN KINASE DOMAIN-CONTAINING PROTEIN"/>
    <property type="match status" value="1"/>
</dbReference>
<dbReference type="Pfam" id="PF00069">
    <property type="entry name" value="Pkinase"/>
    <property type="match status" value="1"/>
</dbReference>
<dbReference type="Gene3D" id="1.10.510.10">
    <property type="entry name" value="Transferase(Phosphotransferase) domain 1"/>
    <property type="match status" value="1"/>
</dbReference>
<comment type="caution">
    <text evidence="2">The sequence shown here is derived from an EMBL/GenBank/DDBJ whole genome shotgun (WGS) entry which is preliminary data.</text>
</comment>
<dbReference type="GO" id="GO:0005524">
    <property type="term" value="F:ATP binding"/>
    <property type="evidence" value="ECO:0007669"/>
    <property type="project" value="InterPro"/>
</dbReference>
<evidence type="ECO:0000313" key="2">
    <source>
        <dbReference type="EMBL" id="OMJ83122.1"/>
    </source>
</evidence>
<protein>
    <recommendedName>
        <fullName evidence="1">Protein kinase domain-containing protein</fullName>
    </recommendedName>
</protein>
<dbReference type="SUPFAM" id="SSF56112">
    <property type="entry name" value="Protein kinase-like (PK-like)"/>
    <property type="match status" value="1"/>
</dbReference>
<dbReference type="AlphaFoldDB" id="A0A1R2C258"/>
<reference evidence="2 3" key="1">
    <citation type="submission" date="2016-11" db="EMBL/GenBank/DDBJ databases">
        <title>The macronuclear genome of Stentor coeruleus: a giant cell with tiny introns.</title>
        <authorList>
            <person name="Slabodnick M."/>
            <person name="Ruby J.G."/>
            <person name="Reiff S.B."/>
            <person name="Swart E.C."/>
            <person name="Gosai S."/>
            <person name="Prabakaran S."/>
            <person name="Witkowska E."/>
            <person name="Larue G.E."/>
            <person name="Fisher S."/>
            <person name="Freeman R.M."/>
            <person name="Gunawardena J."/>
            <person name="Chu W."/>
            <person name="Stover N.A."/>
            <person name="Gregory B.D."/>
            <person name="Nowacki M."/>
            <person name="Derisi J."/>
            <person name="Roy S.W."/>
            <person name="Marshall W.F."/>
            <person name="Sood P."/>
        </authorList>
    </citation>
    <scope>NUCLEOTIDE SEQUENCE [LARGE SCALE GENOMIC DNA]</scope>
    <source>
        <strain evidence="2">WM001</strain>
    </source>
</reference>
<keyword evidence="3" id="KW-1185">Reference proteome</keyword>
<feature type="domain" description="Protein kinase" evidence="1">
    <location>
        <begin position="1"/>
        <end position="252"/>
    </location>
</feature>
<dbReference type="SMART" id="SM00220">
    <property type="entry name" value="S_TKc"/>
    <property type="match status" value="1"/>
</dbReference>
<gene>
    <name evidence="2" type="ORF">SteCoe_16043</name>
</gene>
<accession>A0A1R2C258</accession>
<sequence>MKKVQCQSTGIIYTAKIYKDTISDIYSRNEFLALQHISGENIVQVIQIVQLGVYTKKSGTQYQCSYILMESLPNGDLYKAIKIMNKPRSEMVRFLFSKVLKAVESVHAAGFACGNLKIENFYIDSNFNVKLTDFSYSRPLDDDFSYKPLSSKYTPPEIFRSSTFLPQAGDIFSAGVILFTLQTLNFPFNSSKPLDLHYSQLAKNPKVFWEMHKKAHKGLILDDGFKDLIENMLCCEPKIRASLDNVKNHEWVKGEIADFEDFRDEIIKNKDKDFGENDRKNLWRNRLCKQSSGKSYEYQDNVVGEN</sequence>
<dbReference type="PROSITE" id="PS50011">
    <property type="entry name" value="PROTEIN_KINASE_DOM"/>
    <property type="match status" value="1"/>
</dbReference>